<accession>A0ABN0C1L5</accession>
<organism evidence="1 2">
    <name type="scientific">Cutibacterium modestum HL044PA1</name>
    <dbReference type="NCBI Taxonomy" id="765109"/>
    <lineage>
        <taxon>Bacteria</taxon>
        <taxon>Bacillati</taxon>
        <taxon>Actinomycetota</taxon>
        <taxon>Actinomycetes</taxon>
        <taxon>Propionibacteriales</taxon>
        <taxon>Propionibacteriaceae</taxon>
        <taxon>Cutibacterium</taxon>
        <taxon>Cutibacterium modestum</taxon>
    </lineage>
</organism>
<proteinExistence type="predicted"/>
<evidence type="ECO:0000313" key="2">
    <source>
        <dbReference type="Proteomes" id="UP000003179"/>
    </source>
</evidence>
<sequence>MVFAAGPMVGLMPGWCGEAGGSPALSRSRVHVGVWESEYQISPGRV</sequence>
<gene>
    <name evidence="1" type="ORF">HMPREF9607_02839</name>
</gene>
<evidence type="ECO:0000313" key="1">
    <source>
        <dbReference type="EMBL" id="EFS91000.1"/>
    </source>
</evidence>
<protein>
    <submittedName>
        <fullName evidence="1">Uncharacterized protein</fullName>
    </submittedName>
</protein>
<dbReference type="Proteomes" id="UP000003179">
    <property type="component" value="Unassembled WGS sequence"/>
</dbReference>
<comment type="caution">
    <text evidence="1">The sequence shown here is derived from an EMBL/GenBank/DDBJ whole genome shotgun (WGS) entry which is preliminary data.</text>
</comment>
<reference evidence="1" key="1">
    <citation type="submission" date="2010-08" db="EMBL/GenBank/DDBJ databases">
        <authorList>
            <person name="Weinstock G."/>
            <person name="Sodergren E."/>
            <person name="Clifton S."/>
            <person name="Fulton L."/>
            <person name="Fulton B."/>
            <person name="Courtney L."/>
            <person name="Fronick C."/>
            <person name="Harrison M."/>
            <person name="Strong C."/>
            <person name="Farmer C."/>
            <person name="Delahaunty K."/>
            <person name="Markovic C."/>
            <person name="Hall O."/>
            <person name="Minx P."/>
            <person name="Tomlinson C."/>
            <person name="Mitreva M."/>
            <person name="Hou S."/>
            <person name="Chen J."/>
            <person name="Wollam A."/>
            <person name="Pepin K.H."/>
            <person name="Johnson M."/>
            <person name="Bhonagiri V."/>
            <person name="Zhang X."/>
            <person name="Suruliraj S."/>
            <person name="Warren W."/>
            <person name="Chinwalla A."/>
            <person name="Mardis E.R."/>
            <person name="Wilson R.K."/>
        </authorList>
    </citation>
    <scope>NUCLEOTIDE SEQUENCE [LARGE SCALE GENOMIC DNA]</scope>
    <source>
        <strain evidence="1">HL044PA1</strain>
    </source>
</reference>
<keyword evidence="2" id="KW-1185">Reference proteome</keyword>
<name>A0ABN0C1L5_9ACTN</name>
<dbReference type="EMBL" id="ADZU01000044">
    <property type="protein sequence ID" value="EFS91000.1"/>
    <property type="molecule type" value="Genomic_DNA"/>
</dbReference>